<dbReference type="PROSITE" id="PS50222">
    <property type="entry name" value="EF_HAND_2"/>
    <property type="match status" value="1"/>
</dbReference>
<keyword evidence="3" id="KW-1185">Reference proteome</keyword>
<proteinExistence type="predicted"/>
<organism evidence="2 3">
    <name type="scientific">Trachipleistophora hominis</name>
    <name type="common">Microsporidian parasite</name>
    <dbReference type="NCBI Taxonomy" id="72359"/>
    <lineage>
        <taxon>Eukaryota</taxon>
        <taxon>Fungi</taxon>
        <taxon>Fungi incertae sedis</taxon>
        <taxon>Microsporidia</taxon>
        <taxon>Pleistophoridae</taxon>
        <taxon>Trachipleistophora</taxon>
    </lineage>
</organism>
<dbReference type="InterPro" id="IPR011992">
    <property type="entry name" value="EF-hand-dom_pair"/>
</dbReference>
<dbReference type="InParanoid" id="L7JV41"/>
<dbReference type="GO" id="GO:0005509">
    <property type="term" value="F:calcium ion binding"/>
    <property type="evidence" value="ECO:0007669"/>
    <property type="project" value="InterPro"/>
</dbReference>
<evidence type="ECO:0000313" key="2">
    <source>
        <dbReference type="EMBL" id="ELQ75284.1"/>
    </source>
</evidence>
<evidence type="ECO:0000313" key="3">
    <source>
        <dbReference type="Proteomes" id="UP000011185"/>
    </source>
</evidence>
<accession>L7JV41</accession>
<dbReference type="HOGENOM" id="CLU_149442_1_0_1"/>
<evidence type="ECO:0000259" key="1">
    <source>
        <dbReference type="PROSITE" id="PS50222"/>
    </source>
</evidence>
<reference evidence="2 3" key="1">
    <citation type="journal article" date="2012" name="PLoS Pathog.">
        <title>The genome of the obligate intracellular parasite Trachipleistophora hominis: new insights into microsporidian genome dynamics and reductive evolution.</title>
        <authorList>
            <person name="Heinz E."/>
            <person name="Williams T.A."/>
            <person name="Nakjang S."/>
            <person name="Noel C.J."/>
            <person name="Swan D.C."/>
            <person name="Goldberg A.V."/>
            <person name="Harris S.R."/>
            <person name="Weinmaier T."/>
            <person name="Markert S."/>
            <person name="Becher D."/>
            <person name="Bernhardt J."/>
            <person name="Dagan T."/>
            <person name="Hacker C."/>
            <person name="Lucocq J.M."/>
            <person name="Schweder T."/>
            <person name="Rattei T."/>
            <person name="Hall N."/>
            <person name="Hirt R.P."/>
            <person name="Embley T.M."/>
        </authorList>
    </citation>
    <scope>NUCLEOTIDE SEQUENCE [LARGE SCALE GENOMIC DNA]</scope>
</reference>
<dbReference type="Pfam" id="PF13833">
    <property type="entry name" value="EF-hand_8"/>
    <property type="match status" value="2"/>
</dbReference>
<gene>
    <name evidence="2" type="ORF">THOM_1781</name>
</gene>
<dbReference type="OrthoDB" id="26525at2759"/>
<dbReference type="Proteomes" id="UP000011185">
    <property type="component" value="Unassembled WGS sequence"/>
</dbReference>
<dbReference type="OMA" id="EMITYFN"/>
<dbReference type="SUPFAM" id="SSF47473">
    <property type="entry name" value="EF-hand"/>
    <property type="match status" value="1"/>
</dbReference>
<name>L7JV41_TRAHO</name>
<feature type="domain" description="EF-hand" evidence="1">
    <location>
        <begin position="17"/>
        <end position="52"/>
    </location>
</feature>
<dbReference type="InterPro" id="IPR002048">
    <property type="entry name" value="EF_hand_dom"/>
</dbReference>
<dbReference type="VEuPathDB" id="MicrosporidiaDB:THOM_1781"/>
<dbReference type="AlphaFoldDB" id="L7JV41"/>
<dbReference type="Gene3D" id="1.10.238.10">
    <property type="entry name" value="EF-hand"/>
    <property type="match status" value="1"/>
</dbReference>
<sequence length="132" mass="15710">MLRIQYQIFTISGHPSMSDKEIDEKFKLFDFGEKGYLTPEEYKAFCYSMLKRPKKIKSNQIHRNDIADICNEPKDYTGYFEFLSDNGKYITYDTMKKALAKLNITDDDIREMITYFNEQGVLSYNEFVKIFE</sequence>
<dbReference type="EMBL" id="JH993974">
    <property type="protein sequence ID" value="ELQ75284.1"/>
    <property type="molecule type" value="Genomic_DNA"/>
</dbReference>
<protein>
    <submittedName>
        <fullName evidence="2">Putative EF-hand-like domain protein</fullName>
    </submittedName>
</protein>